<accession>A0ABY3SBI5</accession>
<gene>
    <name evidence="4" type="ORF">L0M14_15485</name>
</gene>
<keyword evidence="2" id="KW-0442">Lipid degradation</keyword>
<evidence type="ECO:0000259" key="3">
    <source>
        <dbReference type="PROSITE" id="PS51635"/>
    </source>
</evidence>
<keyword evidence="1 2" id="KW-0443">Lipid metabolism</keyword>
<dbReference type="PROSITE" id="PS51635">
    <property type="entry name" value="PNPLA"/>
    <property type="match status" value="1"/>
</dbReference>
<dbReference type="PANTHER" id="PTHR46394:SF1">
    <property type="entry name" value="PNPLA DOMAIN-CONTAINING PROTEIN"/>
    <property type="match status" value="1"/>
</dbReference>
<dbReference type="InterPro" id="IPR002641">
    <property type="entry name" value="PNPLA_dom"/>
</dbReference>
<sequence>MKINGVFEGGGVKGIALAGAVSAAQDKGYEFHEVAGTSSGSIVAAFLAAGYTGEEMKRMILSMPFRSFLQRSPIFNTRILGPASRLLIKKGLYSGEALEHWVYRILLSKGIRTFGDLRPNQLRIIASDITQGKILVLPDDIAQYGIDPRMFPVAKAVRMSTSIPYFFDPVMIRIQRKSSAGAEPFSKQFYYIVDGGVLSNYPLWVFDREAFVDRTPVIGFRLVGKSEFHHHNIRGPITMFEALFSTMLSAHDAMYIEKQDRFRTVKIPTLGVQNTDFNLSKEKSLELYEAGYNAAAQYFQTWSMQTYEQDYEKFVLRKR</sequence>
<evidence type="ECO:0000313" key="5">
    <source>
        <dbReference type="Proteomes" id="UP001649230"/>
    </source>
</evidence>
<name>A0ABY3SBI5_9BACL</name>
<feature type="active site" description="Proton acceptor" evidence="2">
    <location>
        <position position="194"/>
    </location>
</feature>
<proteinExistence type="predicted"/>
<feature type="short sequence motif" description="DGA/G" evidence="2">
    <location>
        <begin position="194"/>
        <end position="196"/>
    </location>
</feature>
<dbReference type="Pfam" id="PF01734">
    <property type="entry name" value="Patatin"/>
    <property type="match status" value="1"/>
</dbReference>
<evidence type="ECO:0000313" key="4">
    <source>
        <dbReference type="EMBL" id="UJF31271.1"/>
    </source>
</evidence>
<dbReference type="PANTHER" id="PTHR46394">
    <property type="entry name" value="ANNEXIN"/>
    <property type="match status" value="1"/>
</dbReference>
<dbReference type="Proteomes" id="UP001649230">
    <property type="component" value="Chromosome"/>
</dbReference>
<evidence type="ECO:0000256" key="1">
    <source>
        <dbReference type="ARBA" id="ARBA00023098"/>
    </source>
</evidence>
<feature type="domain" description="PNPLA" evidence="3">
    <location>
        <begin position="5"/>
        <end position="207"/>
    </location>
</feature>
<dbReference type="Gene3D" id="3.40.1090.10">
    <property type="entry name" value="Cytosolic phospholipase A2 catalytic domain"/>
    <property type="match status" value="2"/>
</dbReference>
<dbReference type="InterPro" id="IPR016035">
    <property type="entry name" value="Acyl_Trfase/lysoPLipase"/>
</dbReference>
<dbReference type="SUPFAM" id="SSF52151">
    <property type="entry name" value="FabD/lysophospholipase-like"/>
    <property type="match status" value="1"/>
</dbReference>
<dbReference type="CDD" id="cd07207">
    <property type="entry name" value="Pat_ExoU_VipD_like"/>
    <property type="match status" value="1"/>
</dbReference>
<feature type="short sequence motif" description="GXGXXG" evidence="2">
    <location>
        <begin position="9"/>
        <end position="14"/>
    </location>
</feature>
<keyword evidence="2" id="KW-0378">Hydrolase</keyword>
<evidence type="ECO:0000256" key="2">
    <source>
        <dbReference type="PROSITE-ProRule" id="PRU01161"/>
    </source>
</evidence>
<dbReference type="InterPro" id="IPR052580">
    <property type="entry name" value="Lipid_Hydrolase"/>
</dbReference>
<organism evidence="4 5">
    <name type="scientific">Paenibacillus hexagrammi</name>
    <dbReference type="NCBI Taxonomy" id="2908839"/>
    <lineage>
        <taxon>Bacteria</taxon>
        <taxon>Bacillati</taxon>
        <taxon>Bacillota</taxon>
        <taxon>Bacilli</taxon>
        <taxon>Bacillales</taxon>
        <taxon>Paenibacillaceae</taxon>
        <taxon>Paenibacillus</taxon>
    </lineage>
</organism>
<feature type="active site" description="Nucleophile" evidence="2">
    <location>
        <position position="38"/>
    </location>
</feature>
<feature type="short sequence motif" description="GXSXG" evidence="2">
    <location>
        <begin position="36"/>
        <end position="40"/>
    </location>
</feature>
<dbReference type="RefSeq" id="WP_235117618.1">
    <property type="nucleotide sequence ID" value="NZ_CP090978.1"/>
</dbReference>
<protein>
    <submittedName>
        <fullName evidence="4">Patatin-like phospholipase family protein</fullName>
    </submittedName>
</protein>
<reference evidence="4 5" key="1">
    <citation type="journal article" date="2024" name="Int. J. Syst. Evol. Microbiol.">
        <title>Paenibacillus hexagrammi sp. nov., a novel bacterium isolated from the gut content of Hexagrammos agrammus.</title>
        <authorList>
            <person name="Jung H.K."/>
            <person name="Kim D.G."/>
            <person name="Zin H."/>
            <person name="Park J."/>
            <person name="Jung H."/>
            <person name="Kim Y.O."/>
            <person name="Kong H.J."/>
            <person name="Kim J.W."/>
            <person name="Kim Y.S."/>
        </authorList>
    </citation>
    <scope>NUCLEOTIDE SEQUENCE [LARGE SCALE GENOMIC DNA]</scope>
    <source>
        <strain evidence="4 5">YPD9-1</strain>
    </source>
</reference>
<dbReference type="EMBL" id="CP090978">
    <property type="protein sequence ID" value="UJF31271.1"/>
    <property type="molecule type" value="Genomic_DNA"/>
</dbReference>
<keyword evidence="5" id="KW-1185">Reference proteome</keyword>